<feature type="compositionally biased region" description="Gly residues" evidence="2">
    <location>
        <begin position="73"/>
        <end position="82"/>
    </location>
</feature>
<proteinExistence type="predicted"/>
<name>A0A1R3K325_9ROSI</name>
<sequence length="209" mass="22628">MTDTILVAEVLLSLVQAGCPPPPEPSAKTNSGSPALQLEWSVRQRRSKQALRKKGEPARASPTTPLSWSGGTSVSGGGGGADGSEESSRPPLKPLDNARSKVVATNATSPPKRSRRKKTLAELKEEMSSHLKENKTLKNELEMFKLKFDNLKSSNEVLSRKLKIEKERATNESTKRIKDIASSESSFMLPDLNLPIDDDSGGEVLYGVS</sequence>
<feature type="compositionally biased region" description="Basic residues" evidence="2">
    <location>
        <begin position="43"/>
        <end position="52"/>
    </location>
</feature>
<comment type="caution">
    <text evidence="4">The sequence shown here is derived from an EMBL/GenBank/DDBJ whole genome shotgun (WGS) entry which is preliminary data.</text>
</comment>
<organism evidence="4 5">
    <name type="scientific">Corchorus olitorius</name>
    <dbReference type="NCBI Taxonomy" id="93759"/>
    <lineage>
        <taxon>Eukaryota</taxon>
        <taxon>Viridiplantae</taxon>
        <taxon>Streptophyta</taxon>
        <taxon>Embryophyta</taxon>
        <taxon>Tracheophyta</taxon>
        <taxon>Spermatophyta</taxon>
        <taxon>Magnoliopsida</taxon>
        <taxon>eudicotyledons</taxon>
        <taxon>Gunneridae</taxon>
        <taxon>Pentapetalae</taxon>
        <taxon>rosids</taxon>
        <taxon>malvids</taxon>
        <taxon>Malvales</taxon>
        <taxon>Malvaceae</taxon>
        <taxon>Grewioideae</taxon>
        <taxon>Apeibeae</taxon>
        <taxon>Corchorus</taxon>
    </lineage>
</organism>
<evidence type="ECO:0008006" key="6">
    <source>
        <dbReference type="Google" id="ProtNLM"/>
    </source>
</evidence>
<reference evidence="5" key="1">
    <citation type="submission" date="2013-09" db="EMBL/GenBank/DDBJ databases">
        <title>Corchorus olitorius genome sequencing.</title>
        <authorList>
            <person name="Alam M."/>
            <person name="Haque M.S."/>
            <person name="Islam M.S."/>
            <person name="Emdad E.M."/>
            <person name="Islam M.M."/>
            <person name="Ahmed B."/>
            <person name="Halim A."/>
            <person name="Hossen Q.M.M."/>
            <person name="Hossain M.Z."/>
            <person name="Ahmed R."/>
            <person name="Khan M.M."/>
            <person name="Islam R."/>
            <person name="Rashid M.M."/>
            <person name="Khan S.A."/>
            <person name="Rahman M.S."/>
            <person name="Alam M."/>
            <person name="Yahiya A.S."/>
            <person name="Khan M.S."/>
            <person name="Azam M.S."/>
            <person name="Haque T."/>
            <person name="Lashkar M.Z.H."/>
            <person name="Akhand A.I."/>
            <person name="Morshed G."/>
            <person name="Roy S."/>
            <person name="Uddin K.S."/>
            <person name="Rabeya T."/>
            <person name="Hossain A.S."/>
            <person name="Chowdhury A."/>
            <person name="Snigdha A.R."/>
            <person name="Mortoza M.S."/>
            <person name="Matin S.A."/>
            <person name="Hoque S.M.E."/>
            <person name="Islam M.K."/>
            <person name="Roy D.K."/>
            <person name="Haider R."/>
            <person name="Moosa M.M."/>
            <person name="Elias S.M."/>
            <person name="Hasan A.M."/>
            <person name="Jahan S."/>
            <person name="Shafiuddin M."/>
            <person name="Mahmood N."/>
            <person name="Shommy N.S."/>
        </authorList>
    </citation>
    <scope>NUCLEOTIDE SEQUENCE [LARGE SCALE GENOMIC DNA]</scope>
    <source>
        <strain evidence="5">cv. O-4</strain>
    </source>
</reference>
<evidence type="ECO:0000256" key="2">
    <source>
        <dbReference type="SAM" id="MobiDB-lite"/>
    </source>
</evidence>
<feature type="coiled-coil region" evidence="1">
    <location>
        <begin position="120"/>
        <end position="154"/>
    </location>
</feature>
<protein>
    <recommendedName>
        <fullName evidence="6">BZIP domain-containing protein</fullName>
    </recommendedName>
</protein>
<feature type="region of interest" description="Disordered" evidence="2">
    <location>
        <begin position="16"/>
        <end position="119"/>
    </location>
</feature>
<dbReference type="PANTHER" id="PTHR35099">
    <property type="entry name" value="OS02G0182700 PROTEIN"/>
    <property type="match status" value="1"/>
</dbReference>
<dbReference type="AlphaFoldDB" id="A0A1R3K325"/>
<evidence type="ECO:0000256" key="3">
    <source>
        <dbReference type="SAM" id="SignalP"/>
    </source>
</evidence>
<keyword evidence="1" id="KW-0175">Coiled coil</keyword>
<feature type="signal peptide" evidence="3">
    <location>
        <begin position="1"/>
        <end position="17"/>
    </location>
</feature>
<keyword evidence="5" id="KW-1185">Reference proteome</keyword>
<evidence type="ECO:0000313" key="4">
    <source>
        <dbReference type="EMBL" id="OMP01484.1"/>
    </source>
</evidence>
<accession>A0A1R3K325</accession>
<dbReference type="PANTHER" id="PTHR35099:SF10">
    <property type="entry name" value="BZIP DOMAIN-CONTAINING PROTEIN"/>
    <property type="match status" value="1"/>
</dbReference>
<evidence type="ECO:0000313" key="5">
    <source>
        <dbReference type="Proteomes" id="UP000187203"/>
    </source>
</evidence>
<keyword evidence="3" id="KW-0732">Signal</keyword>
<dbReference type="EMBL" id="AWUE01014766">
    <property type="protein sequence ID" value="OMP01484.1"/>
    <property type="molecule type" value="Genomic_DNA"/>
</dbReference>
<evidence type="ECO:0000256" key="1">
    <source>
        <dbReference type="SAM" id="Coils"/>
    </source>
</evidence>
<feature type="chain" id="PRO_5012390447" description="BZIP domain-containing protein" evidence="3">
    <location>
        <begin position="18"/>
        <end position="209"/>
    </location>
</feature>
<dbReference type="Proteomes" id="UP000187203">
    <property type="component" value="Unassembled WGS sequence"/>
</dbReference>
<dbReference type="OrthoDB" id="1724644at2759"/>
<gene>
    <name evidence="4" type="ORF">COLO4_11828</name>
</gene>